<dbReference type="EMBL" id="JAEQNB010000001">
    <property type="protein sequence ID" value="MBL0386367.1"/>
    <property type="molecule type" value="Genomic_DNA"/>
</dbReference>
<organism evidence="4 5">
    <name type="scientific">Tumebacillus amylolyticus</name>
    <dbReference type="NCBI Taxonomy" id="2801339"/>
    <lineage>
        <taxon>Bacteria</taxon>
        <taxon>Bacillati</taxon>
        <taxon>Bacillota</taxon>
        <taxon>Bacilli</taxon>
        <taxon>Bacillales</taxon>
        <taxon>Alicyclobacillaceae</taxon>
        <taxon>Tumebacillus</taxon>
    </lineage>
</organism>
<keyword evidence="5" id="KW-1185">Reference proteome</keyword>
<evidence type="ECO:0000256" key="2">
    <source>
        <dbReference type="ARBA" id="ARBA00023002"/>
    </source>
</evidence>
<comment type="caution">
    <text evidence="4">The sequence shown here is derived from an EMBL/GenBank/DDBJ whole genome shotgun (WGS) entry which is preliminary data.</text>
</comment>
<dbReference type="SUPFAM" id="SSF53659">
    <property type="entry name" value="Isocitrate/Isopropylmalate dehydrogenase-like"/>
    <property type="match status" value="1"/>
</dbReference>
<keyword evidence="2" id="KW-0560">Oxidoreductase</keyword>
<gene>
    <name evidence="4" type="ORF">JJB07_06875</name>
</gene>
<dbReference type="Proteomes" id="UP000602284">
    <property type="component" value="Unassembled WGS sequence"/>
</dbReference>
<dbReference type="PANTHER" id="PTHR11835">
    <property type="entry name" value="DECARBOXYLATING DEHYDROGENASES-ISOCITRATE, ISOPROPYLMALATE, TARTRATE"/>
    <property type="match status" value="1"/>
</dbReference>
<evidence type="ECO:0000313" key="5">
    <source>
        <dbReference type="Proteomes" id="UP000602284"/>
    </source>
</evidence>
<dbReference type="InterPro" id="IPR024084">
    <property type="entry name" value="IsoPropMal-DH-like_dom"/>
</dbReference>
<dbReference type="Pfam" id="PF00180">
    <property type="entry name" value="Iso_dh"/>
    <property type="match status" value="1"/>
</dbReference>
<comment type="similarity">
    <text evidence="1">Belongs to the isocitrate and isopropylmalate dehydrogenases family.</text>
</comment>
<name>A0ABS1J7U6_9BACL</name>
<dbReference type="Gene3D" id="3.40.718.10">
    <property type="entry name" value="Isopropylmalate Dehydrogenase"/>
    <property type="match status" value="1"/>
</dbReference>
<dbReference type="RefSeq" id="WP_201632581.1">
    <property type="nucleotide sequence ID" value="NZ_JAEQNB010000001.1"/>
</dbReference>
<evidence type="ECO:0000256" key="1">
    <source>
        <dbReference type="ARBA" id="ARBA00007769"/>
    </source>
</evidence>
<dbReference type="PANTHER" id="PTHR11835:SF34">
    <property type="entry name" value="ISOCITRATE DEHYDROGENASE [NAD] SUBUNIT ALPHA, MITOCHONDRIAL"/>
    <property type="match status" value="1"/>
</dbReference>
<reference evidence="4 5" key="1">
    <citation type="submission" date="2021-01" db="EMBL/GenBank/DDBJ databases">
        <title>Tumebacillus sp. strain ITR2 16S ribosomal RNA gene Genome sequencing and assembly.</title>
        <authorList>
            <person name="Kang M."/>
        </authorList>
    </citation>
    <scope>NUCLEOTIDE SEQUENCE [LARGE SCALE GENOMIC DNA]</scope>
    <source>
        <strain evidence="4 5">ITR2</strain>
    </source>
</reference>
<proteinExistence type="inferred from homology"/>
<evidence type="ECO:0000259" key="3">
    <source>
        <dbReference type="SMART" id="SM01329"/>
    </source>
</evidence>
<evidence type="ECO:0000313" key="4">
    <source>
        <dbReference type="EMBL" id="MBL0386367.1"/>
    </source>
</evidence>
<feature type="domain" description="Isopropylmalate dehydrogenase-like" evidence="3">
    <location>
        <begin position="5"/>
        <end position="368"/>
    </location>
</feature>
<dbReference type="SMART" id="SM01329">
    <property type="entry name" value="Iso_dh"/>
    <property type="match status" value="1"/>
</dbReference>
<protein>
    <submittedName>
        <fullName evidence="4">Isocitrate/isopropylmalate dehydrogenase family protein</fullName>
    </submittedName>
</protein>
<accession>A0ABS1J7U6</accession>
<sequence>MKTLRLAVLPGDGIGIEVTETTLPVFEKLGVPVDVQFGDIGWEFWKKEGNPVPERTWELIESSDATMIAAITSKPHAQAMAELSQELRETGVSYLSPVIQLRQRLGLFANVRPVFSIPGNPRQIADNMNFTVIRENTEGLYAGFDFSPIPDELFEFIQRKKGARSSWQMESPMDGAVALRLMTRDGVKRLLHFAFQCARDQGYPRVTWVDKPNVMRESGQFCLDILEEVAAEYPGIPWEVQNVDATAMWMVRDPGHFGVIVSENQFGDILSDLGAGLMGGLGLAPSANLGAEKAYFEPVHGSAPKHAGKGIVNPSAMFLTTSLTLKHHGYTDQADAIQRAVASVIEEGKVLTYDLGGNATTREMADAILARL</sequence>